<accession>A0A067MG04</accession>
<dbReference type="PANTHER" id="PTHR21310:SF15">
    <property type="entry name" value="AMINOGLYCOSIDE PHOSPHOTRANSFERASE DOMAIN-CONTAINING PROTEIN"/>
    <property type="match status" value="1"/>
</dbReference>
<evidence type="ECO:0000256" key="1">
    <source>
        <dbReference type="SAM" id="MobiDB-lite"/>
    </source>
</evidence>
<feature type="domain" description="Aminoglycoside phosphotransferase" evidence="2">
    <location>
        <begin position="110"/>
        <end position="378"/>
    </location>
</feature>
<dbReference type="STRING" id="930990.A0A067MG04"/>
<dbReference type="SUPFAM" id="SSF56112">
    <property type="entry name" value="Protein kinase-like (PK-like)"/>
    <property type="match status" value="1"/>
</dbReference>
<keyword evidence="4" id="KW-1185">Reference proteome</keyword>
<dbReference type="InterPro" id="IPR051678">
    <property type="entry name" value="AGP_Transferase"/>
</dbReference>
<organism evidence="3 4">
    <name type="scientific">Botryobasidium botryosum (strain FD-172 SS1)</name>
    <dbReference type="NCBI Taxonomy" id="930990"/>
    <lineage>
        <taxon>Eukaryota</taxon>
        <taxon>Fungi</taxon>
        <taxon>Dikarya</taxon>
        <taxon>Basidiomycota</taxon>
        <taxon>Agaricomycotina</taxon>
        <taxon>Agaricomycetes</taxon>
        <taxon>Cantharellales</taxon>
        <taxon>Botryobasidiaceae</taxon>
        <taxon>Botryobasidium</taxon>
    </lineage>
</organism>
<evidence type="ECO:0000313" key="4">
    <source>
        <dbReference type="Proteomes" id="UP000027195"/>
    </source>
</evidence>
<proteinExistence type="predicted"/>
<gene>
    <name evidence="3" type="ORF">BOTBODRAFT_55903</name>
</gene>
<dbReference type="Proteomes" id="UP000027195">
    <property type="component" value="Unassembled WGS sequence"/>
</dbReference>
<dbReference type="Pfam" id="PF01636">
    <property type="entry name" value="APH"/>
    <property type="match status" value="1"/>
</dbReference>
<evidence type="ECO:0000313" key="3">
    <source>
        <dbReference type="EMBL" id="KDQ13645.1"/>
    </source>
</evidence>
<dbReference type="InterPro" id="IPR011009">
    <property type="entry name" value="Kinase-like_dom_sf"/>
</dbReference>
<name>A0A067MG04_BOTB1</name>
<dbReference type="HOGENOM" id="CLU_564975_0_0_1"/>
<dbReference type="PANTHER" id="PTHR21310">
    <property type="entry name" value="AMINOGLYCOSIDE PHOSPHOTRANSFERASE-RELATED-RELATED"/>
    <property type="match status" value="1"/>
</dbReference>
<dbReference type="AlphaFoldDB" id="A0A067MG04"/>
<protein>
    <recommendedName>
        <fullName evidence="2">Aminoglycoside phosphotransferase domain-containing protein</fullName>
    </recommendedName>
</protein>
<dbReference type="InterPro" id="IPR002575">
    <property type="entry name" value="Aminoglycoside_PTrfase"/>
</dbReference>
<dbReference type="InParanoid" id="A0A067MG04"/>
<feature type="region of interest" description="Disordered" evidence="1">
    <location>
        <begin position="90"/>
        <end position="110"/>
    </location>
</feature>
<dbReference type="OrthoDB" id="10003767at2759"/>
<sequence>MHIYSKRRIASDSLVTDQLTEKDLDNAYYGESAKTYRPEDIGVDIPALVSAASSALYGANPPSRSWIRILASGSFHKVYLISFAGEHEDIPPAPELETKPEPGSEAEPPRREVIGRIPERGHHNETRLRSEVATMLFVSAYRPAIPVPQVYAAQYTANNPAKVPYILMSRMPGKSIFSGAWEGTETLSRERKNKILNELAKVHIELSRPIPFKQMGSLFLRGTEHLTSYEPPRELQEAISEDNAATKWCVGTLCRPQGRKGSESDDSFAENAPGHDTLPSLWRSFLDREFFKCRARWVTTGPEPTSQFIDEDEELTTGDFSETFRDLHSLVTSCEERLTAHHTSRLGICHPDFAYSRNVLFDESDNITAVLDWSDAAILPLILLARFPKEFDYTSYHIPEDVLCFPDVEFEDSWLAACDLDYTWDRWYYASRLAAGNHIYSGQFWKGVELPMTLHAIISQGWSMWMSSREDIEEMVRNFAPKE</sequence>
<dbReference type="Gene3D" id="3.90.1200.10">
    <property type="match status" value="1"/>
</dbReference>
<evidence type="ECO:0000259" key="2">
    <source>
        <dbReference type="Pfam" id="PF01636"/>
    </source>
</evidence>
<reference evidence="4" key="1">
    <citation type="journal article" date="2014" name="Proc. Natl. Acad. Sci. U.S.A.">
        <title>Extensive sampling of basidiomycete genomes demonstrates inadequacy of the white-rot/brown-rot paradigm for wood decay fungi.</title>
        <authorList>
            <person name="Riley R."/>
            <person name="Salamov A.A."/>
            <person name="Brown D.W."/>
            <person name="Nagy L.G."/>
            <person name="Floudas D."/>
            <person name="Held B.W."/>
            <person name="Levasseur A."/>
            <person name="Lombard V."/>
            <person name="Morin E."/>
            <person name="Otillar R."/>
            <person name="Lindquist E.A."/>
            <person name="Sun H."/>
            <person name="LaButti K.M."/>
            <person name="Schmutz J."/>
            <person name="Jabbour D."/>
            <person name="Luo H."/>
            <person name="Baker S.E."/>
            <person name="Pisabarro A.G."/>
            <person name="Walton J.D."/>
            <person name="Blanchette R.A."/>
            <person name="Henrissat B."/>
            <person name="Martin F."/>
            <person name="Cullen D."/>
            <person name="Hibbett D.S."/>
            <person name="Grigoriev I.V."/>
        </authorList>
    </citation>
    <scope>NUCLEOTIDE SEQUENCE [LARGE SCALE GENOMIC DNA]</scope>
    <source>
        <strain evidence="4">FD-172 SS1</strain>
    </source>
</reference>
<dbReference type="EMBL" id="KL198042">
    <property type="protein sequence ID" value="KDQ13645.1"/>
    <property type="molecule type" value="Genomic_DNA"/>
</dbReference>